<keyword evidence="3" id="KW-1003">Cell membrane</keyword>
<reference evidence="12 13" key="2">
    <citation type="submission" date="2019-01" db="EMBL/GenBank/DDBJ databases">
        <title>The decoding of complex shrimp genome reveals the adaptation for benthos swimmer, frequently molting mechanism and breeding impact on genome.</title>
        <authorList>
            <person name="Sun Y."/>
            <person name="Gao Y."/>
            <person name="Yu Y."/>
        </authorList>
    </citation>
    <scope>NUCLEOTIDE SEQUENCE [LARGE SCALE GENOMIC DNA]</scope>
    <source>
        <tissue evidence="12">Muscle</tissue>
    </source>
</reference>
<evidence type="ECO:0000256" key="4">
    <source>
        <dbReference type="ARBA" id="ARBA00022692"/>
    </source>
</evidence>
<dbReference type="InterPro" id="IPR001320">
    <property type="entry name" value="Iontro_rcpt_C"/>
</dbReference>
<comment type="caution">
    <text evidence="12">The sequence shown here is derived from an EMBL/GenBank/DDBJ whole genome shotgun (WGS) entry which is preliminary data.</text>
</comment>
<gene>
    <name evidence="12" type="ORF">C7M84_014463</name>
</gene>
<keyword evidence="13" id="KW-1185">Reference proteome</keyword>
<feature type="domain" description="Ionotropic glutamate receptor C-terminal" evidence="11">
    <location>
        <begin position="150"/>
        <end position="368"/>
    </location>
</feature>
<accession>A0A423STE0</accession>
<feature type="transmembrane region" description="Helical" evidence="10">
    <location>
        <begin position="208"/>
        <end position="229"/>
    </location>
</feature>
<dbReference type="Gene3D" id="1.10.287.70">
    <property type="match status" value="1"/>
</dbReference>
<keyword evidence="7" id="KW-0675">Receptor</keyword>
<organism evidence="12 13">
    <name type="scientific">Penaeus vannamei</name>
    <name type="common">Whiteleg shrimp</name>
    <name type="synonym">Litopenaeus vannamei</name>
    <dbReference type="NCBI Taxonomy" id="6689"/>
    <lineage>
        <taxon>Eukaryota</taxon>
        <taxon>Metazoa</taxon>
        <taxon>Ecdysozoa</taxon>
        <taxon>Arthropoda</taxon>
        <taxon>Crustacea</taxon>
        <taxon>Multicrustacea</taxon>
        <taxon>Malacostraca</taxon>
        <taxon>Eumalacostraca</taxon>
        <taxon>Eucarida</taxon>
        <taxon>Decapoda</taxon>
        <taxon>Dendrobranchiata</taxon>
        <taxon>Penaeoidea</taxon>
        <taxon>Penaeidae</taxon>
        <taxon>Penaeus</taxon>
    </lineage>
</organism>
<proteinExistence type="inferred from homology"/>
<evidence type="ECO:0000313" key="12">
    <source>
        <dbReference type="EMBL" id="ROT67466.1"/>
    </source>
</evidence>
<evidence type="ECO:0000259" key="11">
    <source>
        <dbReference type="Pfam" id="PF00060"/>
    </source>
</evidence>
<feature type="transmembrane region" description="Helical" evidence="10">
    <location>
        <begin position="151"/>
        <end position="172"/>
    </location>
</feature>
<dbReference type="EMBL" id="QCYY01002808">
    <property type="protein sequence ID" value="ROT67466.1"/>
    <property type="molecule type" value="Genomic_DNA"/>
</dbReference>
<evidence type="ECO:0000256" key="1">
    <source>
        <dbReference type="ARBA" id="ARBA00004651"/>
    </source>
</evidence>
<dbReference type="GO" id="GO:0050906">
    <property type="term" value="P:detection of stimulus involved in sensory perception"/>
    <property type="evidence" value="ECO:0007669"/>
    <property type="project" value="UniProtKB-ARBA"/>
</dbReference>
<dbReference type="InterPro" id="IPR052192">
    <property type="entry name" value="Insect_Ionotropic_Sensory_Rcpt"/>
</dbReference>
<evidence type="ECO:0000256" key="7">
    <source>
        <dbReference type="ARBA" id="ARBA00023170"/>
    </source>
</evidence>
<protein>
    <recommendedName>
        <fullName evidence="11">Ionotropic glutamate receptor C-terminal domain-containing protein</fullName>
    </recommendedName>
</protein>
<dbReference type="STRING" id="6689.A0A423STE0"/>
<dbReference type="OrthoDB" id="6347558at2759"/>
<keyword evidence="4 10" id="KW-0812">Transmembrane</keyword>
<feature type="region of interest" description="Disordered" evidence="9">
    <location>
        <begin position="325"/>
        <end position="361"/>
    </location>
</feature>
<evidence type="ECO:0000313" key="13">
    <source>
        <dbReference type="Proteomes" id="UP000283509"/>
    </source>
</evidence>
<dbReference type="AlphaFoldDB" id="A0A423STE0"/>
<evidence type="ECO:0000256" key="5">
    <source>
        <dbReference type="ARBA" id="ARBA00022989"/>
    </source>
</evidence>
<dbReference type="Pfam" id="PF00060">
    <property type="entry name" value="Lig_chan"/>
    <property type="match status" value="1"/>
</dbReference>
<dbReference type="PANTHER" id="PTHR42643:SF30">
    <property type="entry name" value="IONOTROPIC RECEPTOR 40A-RELATED"/>
    <property type="match status" value="1"/>
</dbReference>
<evidence type="ECO:0000256" key="6">
    <source>
        <dbReference type="ARBA" id="ARBA00023136"/>
    </source>
</evidence>
<dbReference type="GO" id="GO:0005886">
    <property type="term" value="C:plasma membrane"/>
    <property type="evidence" value="ECO:0007669"/>
    <property type="project" value="UniProtKB-SubCell"/>
</dbReference>
<dbReference type="Proteomes" id="UP000283509">
    <property type="component" value="Unassembled WGS sequence"/>
</dbReference>
<evidence type="ECO:0000256" key="3">
    <source>
        <dbReference type="ARBA" id="ARBA00022475"/>
    </source>
</evidence>
<evidence type="ECO:0000256" key="8">
    <source>
        <dbReference type="ARBA" id="ARBA00023180"/>
    </source>
</evidence>
<keyword evidence="5 10" id="KW-1133">Transmembrane helix</keyword>
<comment type="similarity">
    <text evidence="2">Belongs to the glutamate-gated ion channel (TC 1.A.10.1) family.</text>
</comment>
<keyword evidence="8" id="KW-0325">Glycoprotein</keyword>
<evidence type="ECO:0000256" key="9">
    <source>
        <dbReference type="SAM" id="MobiDB-lite"/>
    </source>
</evidence>
<evidence type="ECO:0000256" key="2">
    <source>
        <dbReference type="ARBA" id="ARBA00008685"/>
    </source>
</evidence>
<dbReference type="PANTHER" id="PTHR42643">
    <property type="entry name" value="IONOTROPIC RECEPTOR 20A-RELATED"/>
    <property type="match status" value="1"/>
</dbReference>
<comment type="subcellular location">
    <subcellularLocation>
        <location evidence="1">Cell membrane</location>
        <topology evidence="1">Multi-pass membrane protein</topology>
    </subcellularLocation>
</comment>
<feature type="transmembrane region" description="Helical" evidence="10">
    <location>
        <begin position="184"/>
        <end position="202"/>
    </location>
</feature>
<feature type="compositionally biased region" description="Basic and acidic residues" evidence="9">
    <location>
        <begin position="332"/>
        <end position="358"/>
    </location>
</feature>
<reference evidence="12 13" key="1">
    <citation type="submission" date="2018-04" db="EMBL/GenBank/DDBJ databases">
        <authorList>
            <person name="Zhang X."/>
            <person name="Yuan J."/>
            <person name="Li F."/>
            <person name="Xiang J."/>
        </authorList>
    </citation>
    <scope>NUCLEOTIDE SEQUENCE [LARGE SCALE GENOMIC DNA]</scope>
    <source>
        <tissue evidence="12">Muscle</tissue>
    </source>
</reference>
<dbReference type="Gene3D" id="3.40.190.10">
    <property type="entry name" value="Periplasmic binding protein-like II"/>
    <property type="match status" value="1"/>
</dbReference>
<dbReference type="SUPFAM" id="SSF53850">
    <property type="entry name" value="Periplasmic binding protein-like II"/>
    <property type="match status" value="1"/>
</dbReference>
<name>A0A423STE0_PENVA</name>
<evidence type="ECO:0000256" key="10">
    <source>
        <dbReference type="SAM" id="Phobius"/>
    </source>
</evidence>
<sequence>MTIKKFPRLELERVDRWLPAITARHTHYDTLIYRCINPPFLFFNETAGRAGQGSRPPADPIAAPLTERPVRAVSRRRAGSLRDGAWTGMLGQLLKGEGDVALAPLDRACPRSQVISFVFDLSREWYVLVIRRPVGSSSMWDNYLREFTPSAWAAVGVVLLVTSLCLVGVTRFSPRETPISLSDAFLVVLASFCTTGTSFAFFSKSNRILILTIFLTSLLVYNFYTTFLVSTLTVNRLTLPFESLQELYERRTYSFGFSDGGALDNFFKLSSQPLYRSIWDELILPRPENLKPSWLGLQQVLEERHAGCGGTRPCFLFSNTTFSHGGIRRPRQTPEKMASRPGRLSDEGRPSHGTDQRHGTISALGRDDGACQCYRTYRASSLLATLEGVNSDKTSGHVEDVLDVDLQMKSFW</sequence>
<keyword evidence="6 10" id="KW-0472">Membrane</keyword>
<dbReference type="GO" id="GO:0015276">
    <property type="term" value="F:ligand-gated monoatomic ion channel activity"/>
    <property type="evidence" value="ECO:0007669"/>
    <property type="project" value="InterPro"/>
</dbReference>